<dbReference type="GO" id="GO:0009279">
    <property type="term" value="C:cell outer membrane"/>
    <property type="evidence" value="ECO:0007669"/>
    <property type="project" value="UniProtKB-SubCell"/>
</dbReference>
<dbReference type="Gene3D" id="1.25.40.390">
    <property type="match status" value="1"/>
</dbReference>
<feature type="domain" description="RagB/SusD" evidence="6">
    <location>
        <begin position="341"/>
        <end position="468"/>
    </location>
</feature>
<dbReference type="GeneID" id="95428556"/>
<accession>D7VL86</accession>
<dbReference type="OrthoDB" id="9792139at2"/>
<organism evidence="8 9">
    <name type="scientific">Sphingobacterium spiritivorum ATCC 33861</name>
    <dbReference type="NCBI Taxonomy" id="525373"/>
    <lineage>
        <taxon>Bacteria</taxon>
        <taxon>Pseudomonadati</taxon>
        <taxon>Bacteroidota</taxon>
        <taxon>Sphingobacteriia</taxon>
        <taxon>Sphingobacteriales</taxon>
        <taxon>Sphingobacteriaceae</taxon>
        <taxon>Sphingobacterium</taxon>
    </lineage>
</organism>
<dbReference type="HOGENOM" id="CLU_015553_3_1_10"/>
<sequence>MKKVNYILFGALIIGSLFSSCEKQVFEDPYAYLPPESAFSTPERIEKTATGMYDALQNREFLGGRVLIYADIRGIDGGVPTFFTNVPNFGNLNSNDLTVERAFVGAYRTIYEANLFLKNIEKYAGVATPQNEAKYKAEAKFIRALTYFYVVNLWAQPYKFTADGSHLGVPLVLTATDLPFDPANRVSRSTVKQVYDQIILDLTEALPSLPDVNPTTRDFGSVARANKNAVNALLARIYLYQQDYPKALEFANKVITTNNYTLNASPKTTFTEFTTKESIFSVAHNGSDNPNTNNALAQHYAPNLRADIQASSELVNLMKPEDLRRKDLITIAQGSFWNAKYTNIGDWAPILRYSEVLLTKAEALANIATGTTVDAEALALVNQIRHRSDPSTTIVAANKAALISAILTERRIELAFEGHGIFEFLRTGRDIPAHGTVPLQAWGSPRVVFPFPFAETQQNPNLVQNQDY</sequence>
<dbReference type="SUPFAM" id="SSF48452">
    <property type="entry name" value="TPR-like"/>
    <property type="match status" value="1"/>
</dbReference>
<keyword evidence="3" id="KW-0732">Signal</keyword>
<evidence type="ECO:0000313" key="8">
    <source>
        <dbReference type="EMBL" id="EFK58359.1"/>
    </source>
</evidence>
<reference evidence="8" key="1">
    <citation type="submission" date="2010-07" db="EMBL/GenBank/DDBJ databases">
        <authorList>
            <person name="Muzny D."/>
            <person name="Qin X."/>
            <person name="Buhay C."/>
            <person name="Dugan-Rocha S."/>
            <person name="Ding Y."/>
            <person name="Chen G."/>
            <person name="Hawes A."/>
            <person name="Holder M."/>
            <person name="Jhangiani S."/>
            <person name="Johnson A."/>
            <person name="Khan Z."/>
            <person name="Li Z."/>
            <person name="Liu W."/>
            <person name="Liu X."/>
            <person name="Perez L."/>
            <person name="Shen H."/>
            <person name="Wang Q."/>
            <person name="Watt J."/>
            <person name="Xi L."/>
            <person name="Xin Y."/>
            <person name="Zhou J."/>
            <person name="Deng J."/>
            <person name="Jiang H."/>
            <person name="Liu Y."/>
            <person name="Qu J."/>
            <person name="Song X.-Z."/>
            <person name="Zhang L."/>
            <person name="Villasana D."/>
            <person name="Johnson A."/>
            <person name="Liu J."/>
            <person name="Liyanage D."/>
            <person name="Lorensuhewa L."/>
            <person name="Robinson T."/>
            <person name="Song A."/>
            <person name="Song B.-B."/>
            <person name="Dinh H."/>
            <person name="Thornton R."/>
            <person name="Coyle M."/>
            <person name="Francisco L."/>
            <person name="Jackson L."/>
            <person name="Javaid M."/>
            <person name="Korchina V."/>
            <person name="Kovar C."/>
            <person name="Mata R."/>
            <person name="Mathew T."/>
            <person name="Ngo R."/>
            <person name="Nguyen L."/>
            <person name="Nguyen N."/>
            <person name="Okwuonu G."/>
            <person name="Ongeri F."/>
            <person name="Pham C."/>
            <person name="Simmons D."/>
            <person name="Wilczek-Boney K."/>
            <person name="Hale W."/>
            <person name="Jakkamsetti A."/>
            <person name="Pham P."/>
            <person name="Ruth R."/>
            <person name="San Lucas F."/>
            <person name="Warren J."/>
            <person name="Zhang J."/>
            <person name="Zhao Z."/>
            <person name="Zhou C."/>
            <person name="Zhu D."/>
            <person name="Lee S."/>
            <person name="Bess C."/>
            <person name="Blankenburg K."/>
            <person name="Forbes L."/>
            <person name="Fu Q."/>
            <person name="Gubbala S."/>
            <person name="Hirani K."/>
            <person name="Jayaseelan J.C."/>
            <person name="Lara F."/>
            <person name="Munidasa M."/>
            <person name="Palculict T."/>
            <person name="Patil S."/>
            <person name="Pu L.-L."/>
            <person name="Saada N."/>
            <person name="Tang L."/>
            <person name="Weissenberger G."/>
            <person name="Zhu Y."/>
            <person name="Hemphill L."/>
            <person name="Shang Y."/>
            <person name="Youmans B."/>
            <person name="Ayvaz T."/>
            <person name="Ross M."/>
            <person name="Santibanez J."/>
            <person name="Aqrawi P."/>
            <person name="Gross S."/>
            <person name="Joshi V."/>
            <person name="Fowler G."/>
            <person name="Nazareth L."/>
            <person name="Reid J."/>
            <person name="Worley K."/>
            <person name="Petrosino J."/>
            <person name="Highlander S."/>
            <person name="Gibbs R."/>
        </authorList>
    </citation>
    <scope>NUCLEOTIDE SEQUENCE [LARGE SCALE GENOMIC DNA]</scope>
    <source>
        <strain evidence="8">ATCC 33861</strain>
    </source>
</reference>
<dbReference type="RefSeq" id="WP_002999876.1">
    <property type="nucleotide sequence ID" value="NZ_GL379773.1"/>
</dbReference>
<evidence type="ECO:0000256" key="1">
    <source>
        <dbReference type="ARBA" id="ARBA00004442"/>
    </source>
</evidence>
<keyword evidence="9" id="KW-1185">Reference proteome</keyword>
<dbReference type="EMBL" id="ACHA02000006">
    <property type="protein sequence ID" value="EFK58359.1"/>
    <property type="molecule type" value="Genomic_DNA"/>
</dbReference>
<evidence type="ECO:0000256" key="2">
    <source>
        <dbReference type="ARBA" id="ARBA00006275"/>
    </source>
</evidence>
<dbReference type="STRING" id="525373.HMPREF0766_11755"/>
<dbReference type="Proteomes" id="UP000006258">
    <property type="component" value="Unassembled WGS sequence"/>
</dbReference>
<dbReference type="AlphaFoldDB" id="D7VL86"/>
<protein>
    <submittedName>
        <fullName evidence="8">SusD family protein</fullName>
    </submittedName>
</protein>
<keyword evidence="4" id="KW-0472">Membrane</keyword>
<dbReference type="PROSITE" id="PS51257">
    <property type="entry name" value="PROKAR_LIPOPROTEIN"/>
    <property type="match status" value="1"/>
</dbReference>
<dbReference type="Pfam" id="PF14322">
    <property type="entry name" value="SusD-like_3"/>
    <property type="match status" value="1"/>
</dbReference>
<dbReference type="eggNOG" id="COG3637">
    <property type="taxonomic scope" value="Bacteria"/>
</dbReference>
<evidence type="ECO:0000256" key="5">
    <source>
        <dbReference type="ARBA" id="ARBA00023237"/>
    </source>
</evidence>
<proteinExistence type="inferred from homology"/>
<gene>
    <name evidence="8" type="ORF">HMPREF0766_11755</name>
</gene>
<feature type="domain" description="SusD-like N-terminal" evidence="7">
    <location>
        <begin position="91"/>
        <end position="239"/>
    </location>
</feature>
<dbReference type="InterPro" id="IPR012944">
    <property type="entry name" value="SusD_RagB_dom"/>
</dbReference>
<evidence type="ECO:0000256" key="4">
    <source>
        <dbReference type="ARBA" id="ARBA00023136"/>
    </source>
</evidence>
<comment type="caution">
    <text evidence="8">The sequence shown here is derived from an EMBL/GenBank/DDBJ whole genome shotgun (WGS) entry which is preliminary data.</text>
</comment>
<evidence type="ECO:0000256" key="3">
    <source>
        <dbReference type="ARBA" id="ARBA00022729"/>
    </source>
</evidence>
<comment type="similarity">
    <text evidence="2">Belongs to the SusD family.</text>
</comment>
<comment type="subcellular location">
    <subcellularLocation>
        <location evidence="1">Cell outer membrane</location>
    </subcellularLocation>
</comment>
<dbReference type="InterPro" id="IPR033985">
    <property type="entry name" value="SusD-like_N"/>
</dbReference>
<dbReference type="Pfam" id="PF07980">
    <property type="entry name" value="SusD_RagB"/>
    <property type="match status" value="1"/>
</dbReference>
<evidence type="ECO:0000313" key="9">
    <source>
        <dbReference type="Proteomes" id="UP000006258"/>
    </source>
</evidence>
<name>D7VL86_SPHSI</name>
<dbReference type="CDD" id="cd08977">
    <property type="entry name" value="SusD"/>
    <property type="match status" value="1"/>
</dbReference>
<evidence type="ECO:0000259" key="7">
    <source>
        <dbReference type="Pfam" id="PF14322"/>
    </source>
</evidence>
<evidence type="ECO:0000259" key="6">
    <source>
        <dbReference type="Pfam" id="PF07980"/>
    </source>
</evidence>
<keyword evidence="5" id="KW-0998">Cell outer membrane</keyword>
<dbReference type="InterPro" id="IPR011990">
    <property type="entry name" value="TPR-like_helical_dom_sf"/>
</dbReference>